<evidence type="ECO:0000313" key="2">
    <source>
        <dbReference type="Proteomes" id="UP000019678"/>
    </source>
</evidence>
<dbReference type="EMBL" id="ASRX01000047">
    <property type="protein sequence ID" value="EYF03410.1"/>
    <property type="molecule type" value="Genomic_DNA"/>
</dbReference>
<organism evidence="1 2">
    <name type="scientific">Chondromyces apiculatus DSM 436</name>
    <dbReference type="NCBI Taxonomy" id="1192034"/>
    <lineage>
        <taxon>Bacteria</taxon>
        <taxon>Pseudomonadati</taxon>
        <taxon>Myxococcota</taxon>
        <taxon>Polyangia</taxon>
        <taxon>Polyangiales</taxon>
        <taxon>Polyangiaceae</taxon>
        <taxon>Chondromyces</taxon>
    </lineage>
</organism>
<accession>A0A017T3I8</accession>
<sequence>MSDRPDQEEILPLLLRPLVAVGVSIRMTFHAHGLLMSGVLISEGEYLKVLLEQVIAGTRAAEGAQSKAVAEGLEGLRAQVMALPEEVDATASFLHFRDVRIHYGVGTDRTATLWRVRSSAIDGISLESLEHAEKRFS</sequence>
<evidence type="ECO:0000313" key="1">
    <source>
        <dbReference type="EMBL" id="EYF03410.1"/>
    </source>
</evidence>
<protein>
    <submittedName>
        <fullName evidence="1">Uncharacterized protein</fullName>
    </submittedName>
</protein>
<name>A0A017T3I8_9BACT</name>
<keyword evidence="2" id="KW-1185">Reference proteome</keyword>
<reference evidence="1 2" key="1">
    <citation type="submission" date="2013-05" db="EMBL/GenBank/DDBJ databases">
        <title>Genome assembly of Chondromyces apiculatus DSM 436.</title>
        <authorList>
            <person name="Sharma G."/>
            <person name="Khatri I."/>
            <person name="Kaur C."/>
            <person name="Mayilraj S."/>
            <person name="Subramanian S."/>
        </authorList>
    </citation>
    <scope>NUCLEOTIDE SEQUENCE [LARGE SCALE GENOMIC DNA]</scope>
    <source>
        <strain evidence="1 2">DSM 436</strain>
    </source>
</reference>
<comment type="caution">
    <text evidence="1">The sequence shown here is derived from an EMBL/GenBank/DDBJ whole genome shotgun (WGS) entry which is preliminary data.</text>
</comment>
<gene>
    <name evidence="1" type="ORF">CAP_5603</name>
</gene>
<dbReference type="AlphaFoldDB" id="A0A017T3I8"/>
<proteinExistence type="predicted"/>
<dbReference type="Proteomes" id="UP000019678">
    <property type="component" value="Unassembled WGS sequence"/>
</dbReference>